<dbReference type="PATRIC" id="fig|49338.4.peg.3486"/>
<dbReference type="RefSeq" id="WP_208925894.1">
    <property type="nucleotide sequence ID" value="NZ_LK996017.1"/>
</dbReference>
<gene>
    <name evidence="1" type="ORF">DPCES_3237</name>
</gene>
<keyword evidence="1" id="KW-0966">Cell projection</keyword>
<dbReference type="PANTHER" id="PTHR37166">
    <property type="entry name" value="PROTEIN FLAG"/>
    <property type="match status" value="1"/>
</dbReference>
<sequence>MLVIEPIQPNNQKTMMPVDAYPGQKLERSQEIPRPVVERKNEIPNAREEIPREEVEKAVDKLNRFMGLINKGMRFEVHEEDEEEILVRIVDQDSEQVLKESTPKWVMELLHNLTDAAGLFVDQRV</sequence>
<dbReference type="Pfam" id="PF03646">
    <property type="entry name" value="FlaG"/>
    <property type="match status" value="1"/>
</dbReference>
<dbReference type="AlphaFoldDB" id="A0A098B2L6"/>
<reference evidence="1" key="1">
    <citation type="submission" date="2014-07" db="EMBL/GenBank/DDBJ databases">
        <authorList>
            <person name="Hornung V.Bastian."/>
        </authorList>
    </citation>
    <scope>NUCLEOTIDE SEQUENCE</scope>
    <source>
        <strain evidence="1">PCE-S</strain>
    </source>
</reference>
<dbReference type="SUPFAM" id="SSF160214">
    <property type="entry name" value="FlaG-like"/>
    <property type="match status" value="1"/>
</dbReference>
<dbReference type="Gene3D" id="3.30.160.170">
    <property type="entry name" value="FlaG-like"/>
    <property type="match status" value="1"/>
</dbReference>
<dbReference type="PANTHER" id="PTHR37166:SF1">
    <property type="entry name" value="PROTEIN FLAG"/>
    <property type="match status" value="1"/>
</dbReference>
<evidence type="ECO:0000313" key="1">
    <source>
        <dbReference type="EMBL" id="CDX03124.1"/>
    </source>
</evidence>
<keyword evidence="1" id="KW-0969">Cilium</keyword>
<dbReference type="InterPro" id="IPR035924">
    <property type="entry name" value="FlaG-like_sf"/>
</dbReference>
<protein>
    <submittedName>
        <fullName evidence="1">Flagellar protein FlaG</fullName>
    </submittedName>
</protein>
<dbReference type="EMBL" id="LK996017">
    <property type="protein sequence ID" value="CDX03124.1"/>
    <property type="molecule type" value="Genomic_DNA"/>
</dbReference>
<proteinExistence type="predicted"/>
<name>A0A098B2L6_DESHA</name>
<organism evidence="1">
    <name type="scientific">Desulfitobacterium hafniense</name>
    <name type="common">Desulfitobacterium frappieri</name>
    <dbReference type="NCBI Taxonomy" id="49338"/>
    <lineage>
        <taxon>Bacteria</taxon>
        <taxon>Bacillati</taxon>
        <taxon>Bacillota</taxon>
        <taxon>Clostridia</taxon>
        <taxon>Eubacteriales</taxon>
        <taxon>Desulfitobacteriaceae</taxon>
        <taxon>Desulfitobacterium</taxon>
    </lineage>
</organism>
<accession>A0A098B2L6</accession>
<dbReference type="InterPro" id="IPR005186">
    <property type="entry name" value="FlaG"/>
</dbReference>
<keyword evidence="1" id="KW-0282">Flagellum</keyword>